<dbReference type="AlphaFoldDB" id="A0A1K2FAX2"/>
<dbReference type="InterPro" id="IPR011044">
    <property type="entry name" value="Quino_amine_DH_bsu"/>
</dbReference>
<dbReference type="PANTHER" id="PTHR40274">
    <property type="entry name" value="VIRGINIAMYCIN B LYASE"/>
    <property type="match status" value="1"/>
</dbReference>
<keyword evidence="1" id="KW-0732">Signal</keyword>
<dbReference type="SUPFAM" id="SSF63829">
    <property type="entry name" value="Calcium-dependent phosphotriesterase"/>
    <property type="match status" value="1"/>
</dbReference>
<sequence>MPRKRPRPLLILLLALTVLVAGPAPLAAARGGGGTSKSALDRTWFGPEADLGVQQETVSINDAVVGTEDGRPTMYATVSAENAIFNVIDIRDNRLLRSFTLPGVQQSWRHAIGPDGTVYIAAITGGQTGELWSYSPADKEVRKLGTVPGEKSLWSMTTDPEGNVWIGTFPNGKVFRYDPQSKDFHDYGQMVPGQQYVRSLAYHDGSVYAGVGSVGDVIRLDTATGTKTKISDQVPALLGVEPQEVPFAYDMAVVDGWLFVKFTDPQMKLLFYDLDAGKWSDKSVGKNTPSDAGVFSFNQLQSRDGKVYVTNNRELYEIDTATLESRSTGIAFGTSLRGAAWIPLNDPDLPGTSLVTLQSGGRITAFDIASRRSKALPSVVQGAPNPLHNLEAAPDGTLFMSGYPGGTGSRFDPRTGRTTRFPMGQAEGMAGLGDTMYFGIYPGGIISSAKLDAATPAVSEKFRLGSEQDRPYVMKAHDGKLLIGSIPDYGKLGGALTIYDPDDGEKKTYPDIVHNQSVAGLAQRGGRIYGSTTVYGGLGTDVTESEAKMFVWDAAGERKVKEFTLDLPGLDSPKMISGLSFGRDGLLWGAADGFLFAMDPDTLQVVKYKNVYPEVKNYGMWRPVYLRRGADGLLYTTLASKLTVVDPKTMDHVTLGDYDEEVAFMTLARDADGHENIYFLGKTAESRLRMIPVRHGRAGTVAVDNAGFEVAPLDDGAVPGWQGGGTLFTLSQERAYTGRRSMKIVDAARSGPEASAELTSEPVPAAAGAYYRARAKVYIEDGSTDDSVLLLSFLDGAGQPVGRMASAPLRSADQRRWIDAQASGTAPPGTASVRVSLYSSAWNLMTGYVDAVSLQQTRRG</sequence>
<name>A0A1K2FAX2_STRAR</name>
<gene>
    <name evidence="2" type="ORF">SAMN02787144_104918</name>
</gene>
<reference evidence="2 3" key="1">
    <citation type="submission" date="2016-11" db="EMBL/GenBank/DDBJ databases">
        <authorList>
            <person name="Jaros S."/>
            <person name="Januszkiewicz K."/>
            <person name="Wedrychowicz H."/>
        </authorList>
    </citation>
    <scope>NUCLEOTIDE SEQUENCE [LARGE SCALE GENOMIC DNA]</scope>
    <source>
        <strain evidence="2 3">OK807</strain>
    </source>
</reference>
<dbReference type="InterPro" id="IPR015943">
    <property type="entry name" value="WD40/YVTN_repeat-like_dom_sf"/>
</dbReference>
<dbReference type="InterPro" id="IPR051344">
    <property type="entry name" value="Vgb"/>
</dbReference>
<feature type="chain" id="PRO_5038947466" evidence="1">
    <location>
        <begin position="24"/>
        <end position="860"/>
    </location>
</feature>
<protein>
    <submittedName>
        <fullName evidence="2">Uncharacterized protein</fullName>
    </submittedName>
</protein>
<organism evidence="2 3">
    <name type="scientific">Streptomyces atratus</name>
    <dbReference type="NCBI Taxonomy" id="1893"/>
    <lineage>
        <taxon>Bacteria</taxon>
        <taxon>Bacillati</taxon>
        <taxon>Actinomycetota</taxon>
        <taxon>Actinomycetes</taxon>
        <taxon>Kitasatosporales</taxon>
        <taxon>Streptomycetaceae</taxon>
        <taxon>Streptomyces</taxon>
    </lineage>
</organism>
<dbReference type="SUPFAM" id="SSF101898">
    <property type="entry name" value="NHL repeat"/>
    <property type="match status" value="1"/>
</dbReference>
<dbReference type="STRING" id="1893.SAMN02787144_104918"/>
<dbReference type="EMBL" id="FPJO01000049">
    <property type="protein sequence ID" value="SFY44598.1"/>
    <property type="molecule type" value="Genomic_DNA"/>
</dbReference>
<accession>A0A1K2FAX2</accession>
<dbReference type="RefSeq" id="WP_177328381.1">
    <property type="nucleotide sequence ID" value="NZ_CP108284.1"/>
</dbReference>
<dbReference type="Proteomes" id="UP000181909">
    <property type="component" value="Unassembled WGS sequence"/>
</dbReference>
<dbReference type="Gene3D" id="2.60.120.260">
    <property type="entry name" value="Galactose-binding domain-like"/>
    <property type="match status" value="1"/>
</dbReference>
<evidence type="ECO:0000313" key="2">
    <source>
        <dbReference type="EMBL" id="SFY44598.1"/>
    </source>
</evidence>
<dbReference type="PANTHER" id="PTHR40274:SF3">
    <property type="entry name" value="VIRGINIAMYCIN B LYASE"/>
    <property type="match status" value="1"/>
</dbReference>
<evidence type="ECO:0000256" key="1">
    <source>
        <dbReference type="SAM" id="SignalP"/>
    </source>
</evidence>
<feature type="signal peptide" evidence="1">
    <location>
        <begin position="1"/>
        <end position="23"/>
    </location>
</feature>
<evidence type="ECO:0000313" key="3">
    <source>
        <dbReference type="Proteomes" id="UP000181909"/>
    </source>
</evidence>
<proteinExistence type="predicted"/>
<dbReference type="Gene3D" id="2.130.10.10">
    <property type="entry name" value="YVTN repeat-like/Quinoprotein amine dehydrogenase"/>
    <property type="match status" value="2"/>
</dbReference>
<dbReference type="SUPFAM" id="SSF50969">
    <property type="entry name" value="YVTN repeat-like/Quinoprotein amine dehydrogenase"/>
    <property type="match status" value="1"/>
</dbReference>